<dbReference type="InterPro" id="IPR001516">
    <property type="entry name" value="Proton_antipo_N"/>
</dbReference>
<dbReference type="NCBIfam" id="NF009284">
    <property type="entry name" value="PRK12644.1"/>
    <property type="match status" value="1"/>
</dbReference>
<dbReference type="RefSeq" id="WP_098467857.1">
    <property type="nucleotide sequence ID" value="NZ_PDJD01000001.1"/>
</dbReference>
<comment type="subcellular location">
    <subcellularLocation>
        <location evidence="1">Cell membrane</location>
        <topology evidence="1">Multi-pass membrane protein</topology>
    </subcellularLocation>
    <subcellularLocation>
        <location evidence="9">Membrane</location>
        <topology evidence="9">Multi-pass membrane protein</topology>
    </subcellularLocation>
</comment>
<dbReference type="GO" id="GO:0006811">
    <property type="term" value="P:monoatomic ion transport"/>
    <property type="evidence" value="ECO:0007669"/>
    <property type="project" value="UniProtKB-KW"/>
</dbReference>
<dbReference type="InterPro" id="IPR046806">
    <property type="entry name" value="MrpA_C/MbhE"/>
</dbReference>
<dbReference type="InterPro" id="IPR050616">
    <property type="entry name" value="CPA3_Na-H_Antiporter_A"/>
</dbReference>
<feature type="transmembrane region" description="Helical" evidence="11">
    <location>
        <begin position="846"/>
        <end position="865"/>
    </location>
</feature>
<evidence type="ECO:0000259" key="13">
    <source>
        <dbReference type="Pfam" id="PF00662"/>
    </source>
</evidence>
<keyword evidence="4" id="KW-1003">Cell membrane</keyword>
<feature type="transmembrane region" description="Helical" evidence="11">
    <location>
        <begin position="945"/>
        <end position="969"/>
    </location>
</feature>
<feature type="transmembrane region" description="Helical" evidence="11">
    <location>
        <begin position="493"/>
        <end position="517"/>
    </location>
</feature>
<keyword evidence="18" id="KW-1185">Reference proteome</keyword>
<dbReference type="Pfam" id="PF00361">
    <property type="entry name" value="Proton_antipo_M"/>
    <property type="match status" value="1"/>
</dbReference>
<evidence type="ECO:0000259" key="15">
    <source>
        <dbReference type="Pfam" id="PF13244"/>
    </source>
</evidence>
<dbReference type="OrthoDB" id="9811798at2"/>
<evidence type="ECO:0000256" key="9">
    <source>
        <dbReference type="RuleBase" id="RU000320"/>
    </source>
</evidence>
<feature type="region of interest" description="Disordered" evidence="10">
    <location>
        <begin position="980"/>
        <end position="1039"/>
    </location>
</feature>
<evidence type="ECO:0000256" key="6">
    <source>
        <dbReference type="ARBA" id="ARBA00022989"/>
    </source>
</evidence>
<feature type="transmembrane region" description="Helical" evidence="11">
    <location>
        <begin position="106"/>
        <end position="123"/>
    </location>
</feature>
<evidence type="ECO:0000256" key="10">
    <source>
        <dbReference type="SAM" id="MobiDB-lite"/>
    </source>
</evidence>
<feature type="transmembrane region" description="Helical" evidence="11">
    <location>
        <begin position="565"/>
        <end position="585"/>
    </location>
</feature>
<dbReference type="EMBL" id="PDJD01000001">
    <property type="protein sequence ID" value="PFG18604.1"/>
    <property type="molecule type" value="Genomic_DNA"/>
</dbReference>
<evidence type="ECO:0000259" key="12">
    <source>
        <dbReference type="Pfam" id="PF00361"/>
    </source>
</evidence>
<dbReference type="AlphaFoldDB" id="A0A2A9CW08"/>
<keyword evidence="2" id="KW-0813">Transport</keyword>
<feature type="domain" description="NADH-Ubiquinone oxidoreductase (complex I) chain 5 N-terminal" evidence="13">
    <location>
        <begin position="63"/>
        <end position="108"/>
    </location>
</feature>
<dbReference type="Gene3D" id="1.20.120.1200">
    <property type="entry name" value="NADH-ubiquinone/plastoquinone oxidoreductase chain 6, subunit NuoJ"/>
    <property type="match status" value="1"/>
</dbReference>
<feature type="transmembrane region" description="Helical" evidence="11">
    <location>
        <begin position="623"/>
        <end position="640"/>
    </location>
</feature>
<organism evidence="17 18">
    <name type="scientific">Serinibacter salmoneus</name>
    <dbReference type="NCBI Taxonomy" id="556530"/>
    <lineage>
        <taxon>Bacteria</taxon>
        <taxon>Bacillati</taxon>
        <taxon>Actinomycetota</taxon>
        <taxon>Actinomycetes</taxon>
        <taxon>Micrococcales</taxon>
        <taxon>Beutenbergiaceae</taxon>
        <taxon>Serinibacter</taxon>
    </lineage>
</organism>
<feature type="transmembrane region" description="Helical" evidence="11">
    <location>
        <begin position="319"/>
        <end position="344"/>
    </location>
</feature>
<feature type="transmembrane region" description="Helical" evidence="11">
    <location>
        <begin position="162"/>
        <end position="183"/>
    </location>
</feature>
<dbReference type="Pfam" id="PF20501">
    <property type="entry name" value="MbhE"/>
    <property type="match status" value="1"/>
</dbReference>
<feature type="domain" description="MrpA C-terminal/MbhD" evidence="15">
    <location>
        <begin position="605"/>
        <end position="669"/>
    </location>
</feature>
<feature type="region of interest" description="Disordered" evidence="10">
    <location>
        <begin position="801"/>
        <end position="823"/>
    </location>
</feature>
<evidence type="ECO:0000256" key="7">
    <source>
        <dbReference type="ARBA" id="ARBA00023065"/>
    </source>
</evidence>
<keyword evidence="8 11" id="KW-0472">Membrane</keyword>
<sequence length="1039" mass="109430">MPLLLTVHLVAAILGPFLVRALGRKAFGLLALAPASAAVWALALTSRAHSQDPPVQTIRWVPAIDLEITFRLDSLSWFLVLIVGAVGALVLLYCAWYFAPKASATPRFAGVFVAFAGAMLGLVSTDNTLMLYLFWELTTVFSYLLIGHYYERKVSRRAAMQAIIVTTAGGLVMLGGLILLGQAPGGSYSLHELATNPPAATTLTNVAIICVLIGAMSKSALIPLHFWLPAAMAAPTPVSAYLHAAAMVKAGVYLVARLAPGYADRAAWEWPLLVLASATMLLGGYRALRQWDLKLVLAYGTVSQLGLLMMLVGQADRAVALAGLAMIGGHAMFKAAMFLTVGIVDAAAGTRDIHQLSGLRRSMPFLAVVAALATASMIGLPPTAGYVAKEAALEGLWHSVETGDGAASSLPLLAVVVLGSVLTVAYGLRFWWGAFGVKKDLADTEVDREARPIFIAPTALALAGLAAGLVPTLGEELLAPYADTYPEGEAGHLVLWGGFGVPLLLTVVILGAGWLVFQFLGRDSALQAHRPLGIDAEQTYRTSMRRLDLLAGWVTALTQRGSIPVYLTIIFLVTVLAGTTAMATSGASLGPVRAWDMPAQLAVAVVIAVSAFLAARSRRRLKAVLLLGISGYGMALLYELHGAPDLALTQLLVETVTLVVFVLVLRRLPAYFSDRPLAGSRWLRAAVGIAVGATVSLLALMMTNARVAEPVSVNFPSEAYEFGYGKNIVNVTLVDIRAWDTMGEISVLLVAATGIASLVFLRVRTGRVERAADVSDSRLGGVWGGQEQSLALLRLQSSGAARATGSAGPGPQEGTEEQRSRAMRNQRWLPAGATLAPQRRSVILEIATRLLFHTMVLFSLFLLFSGHNAPGGGFAGGLVAGIALVLRYLAGGRYELGEAAPVNAGVLLGSGLFLSVGAGMVPLLFGGTMLQSFVVEFDAGPFGEIKFVSTLFFDIGVYVLVIGLVLDVLRTLGAELDRQGEVEGTSPPDVAHDDPDAQGDDHHPLVAYTLPGTPTAGTPTADAHAATDSPGGTRGEEHR</sequence>
<feature type="transmembrane region" description="Helical" evidence="11">
    <location>
        <begin position="871"/>
        <end position="890"/>
    </location>
</feature>
<name>A0A2A9CW08_9MICO</name>
<feature type="compositionally biased region" description="Basic and acidic residues" evidence="10">
    <location>
        <begin position="990"/>
        <end position="1004"/>
    </location>
</feature>
<feature type="transmembrane region" description="Helical" evidence="11">
    <location>
        <begin position="597"/>
        <end position="616"/>
    </location>
</feature>
<dbReference type="GO" id="GO:0005886">
    <property type="term" value="C:plasma membrane"/>
    <property type="evidence" value="ECO:0007669"/>
    <property type="project" value="UniProtKB-SubCell"/>
</dbReference>
<keyword evidence="7" id="KW-0406">Ion transport</keyword>
<keyword evidence="3" id="KW-0050">Antiport</keyword>
<dbReference type="Pfam" id="PF13244">
    <property type="entry name" value="MbhD"/>
    <property type="match status" value="1"/>
</dbReference>
<dbReference type="Pfam" id="PF04039">
    <property type="entry name" value="MnhB"/>
    <property type="match status" value="1"/>
</dbReference>
<dbReference type="PANTHER" id="PTHR43373:SF1">
    <property type="entry name" value="NA(+)_H(+) ANTIPORTER SUBUNIT A"/>
    <property type="match status" value="1"/>
</dbReference>
<evidence type="ECO:0000256" key="5">
    <source>
        <dbReference type="ARBA" id="ARBA00022692"/>
    </source>
</evidence>
<feature type="transmembrane region" description="Helical" evidence="11">
    <location>
        <begin position="453"/>
        <end position="473"/>
    </location>
</feature>
<feature type="transmembrane region" description="Helical" evidence="11">
    <location>
        <begin position="646"/>
        <end position="665"/>
    </location>
</feature>
<feature type="transmembrane region" description="Helical" evidence="11">
    <location>
        <begin position="270"/>
        <end position="288"/>
    </location>
</feature>
<evidence type="ECO:0000256" key="4">
    <source>
        <dbReference type="ARBA" id="ARBA00022475"/>
    </source>
</evidence>
<evidence type="ECO:0000313" key="17">
    <source>
        <dbReference type="EMBL" id="PFG18604.1"/>
    </source>
</evidence>
<evidence type="ECO:0000259" key="16">
    <source>
        <dbReference type="Pfam" id="PF20501"/>
    </source>
</evidence>
<feature type="transmembrane region" description="Helical" evidence="11">
    <location>
        <begin position="75"/>
        <end position="99"/>
    </location>
</feature>
<comment type="caution">
    <text evidence="17">The sequence shown here is derived from an EMBL/GenBank/DDBJ whole genome shotgun (WGS) entry which is preliminary data.</text>
</comment>
<evidence type="ECO:0000256" key="1">
    <source>
        <dbReference type="ARBA" id="ARBA00004651"/>
    </source>
</evidence>
<feature type="domain" description="Na+/H+ antiporter MnhB subunit-related protein" evidence="14">
    <location>
        <begin position="843"/>
        <end position="966"/>
    </location>
</feature>
<feature type="transmembrane region" description="Helical" evidence="11">
    <location>
        <begin position="745"/>
        <end position="763"/>
    </location>
</feature>
<dbReference type="PANTHER" id="PTHR43373">
    <property type="entry name" value="NA(+)/H(+) ANTIPORTER SUBUNIT"/>
    <property type="match status" value="1"/>
</dbReference>
<feature type="transmembrane region" description="Helical" evidence="11">
    <location>
        <begin position="685"/>
        <end position="705"/>
    </location>
</feature>
<feature type="transmembrane region" description="Helical" evidence="11">
    <location>
        <begin position="408"/>
        <end position="432"/>
    </location>
</feature>
<feature type="domain" description="NADH:quinone oxidoreductase/Mrp antiporter transmembrane" evidence="12">
    <location>
        <begin position="127"/>
        <end position="398"/>
    </location>
</feature>
<feature type="transmembrane region" description="Helical" evidence="11">
    <location>
        <begin position="295"/>
        <end position="313"/>
    </location>
</feature>
<feature type="transmembrane region" description="Helical" evidence="11">
    <location>
        <begin position="365"/>
        <end position="388"/>
    </location>
</feature>
<accession>A0A2A9CW08</accession>
<evidence type="ECO:0000313" key="18">
    <source>
        <dbReference type="Proteomes" id="UP000224915"/>
    </source>
</evidence>
<feature type="compositionally biased region" description="Low complexity" evidence="10">
    <location>
        <begin position="1007"/>
        <end position="1027"/>
    </location>
</feature>
<evidence type="ECO:0000259" key="14">
    <source>
        <dbReference type="Pfam" id="PF04039"/>
    </source>
</evidence>
<evidence type="ECO:0000256" key="3">
    <source>
        <dbReference type="ARBA" id="ARBA00022449"/>
    </source>
</evidence>
<keyword evidence="6 11" id="KW-1133">Transmembrane helix</keyword>
<dbReference type="InterPro" id="IPR001750">
    <property type="entry name" value="ND/Mrp_TM"/>
</dbReference>
<proteinExistence type="predicted"/>
<protein>
    <submittedName>
        <fullName evidence="17">Multisubunit sodium/proton antiporter MrpA subunit /multisubunit sodium/proton antiporter MrpB subunit</fullName>
    </submittedName>
</protein>
<evidence type="ECO:0000256" key="11">
    <source>
        <dbReference type="SAM" id="Phobius"/>
    </source>
</evidence>
<dbReference type="PRINTS" id="PR01434">
    <property type="entry name" value="NADHDHGNASE5"/>
</dbReference>
<dbReference type="GO" id="GO:0015297">
    <property type="term" value="F:antiporter activity"/>
    <property type="evidence" value="ECO:0007669"/>
    <property type="project" value="UniProtKB-KW"/>
</dbReference>
<keyword evidence="5 9" id="KW-0812">Transmembrane</keyword>
<evidence type="ECO:0000256" key="2">
    <source>
        <dbReference type="ARBA" id="ARBA00022448"/>
    </source>
</evidence>
<feature type="transmembrane region" description="Helical" evidence="11">
    <location>
        <begin position="129"/>
        <end position="150"/>
    </location>
</feature>
<reference evidence="17" key="1">
    <citation type="submission" date="2017-10" db="EMBL/GenBank/DDBJ databases">
        <title>Sequencing the genomes of 1000 actinobacteria strains.</title>
        <authorList>
            <person name="Klenk H.-P."/>
        </authorList>
    </citation>
    <scope>NUCLEOTIDE SEQUENCE [LARGE SCALE GENOMIC DNA]</scope>
    <source>
        <strain evidence="17">DSM 21801</strain>
    </source>
</reference>
<dbReference type="Pfam" id="PF00662">
    <property type="entry name" value="Proton_antipo_N"/>
    <property type="match status" value="1"/>
</dbReference>
<dbReference type="InterPro" id="IPR025383">
    <property type="entry name" value="MrpA_C/MbhD"/>
</dbReference>
<feature type="transmembrane region" description="Helical" evidence="11">
    <location>
        <begin position="902"/>
        <end position="925"/>
    </location>
</feature>
<gene>
    <name evidence="17" type="ORF">ATL40_0144</name>
</gene>
<feature type="transmembrane region" description="Helical" evidence="11">
    <location>
        <begin position="203"/>
        <end position="228"/>
    </location>
</feature>
<dbReference type="InterPro" id="IPR042106">
    <property type="entry name" value="Nuo/plastoQ_OxRdtase_6_NuoJ"/>
</dbReference>
<dbReference type="InterPro" id="IPR007182">
    <property type="entry name" value="MnhB"/>
</dbReference>
<dbReference type="Proteomes" id="UP000224915">
    <property type="component" value="Unassembled WGS sequence"/>
</dbReference>
<feature type="domain" description="MrpA C-terminal/MbhE" evidence="16">
    <location>
        <begin position="685"/>
        <end position="759"/>
    </location>
</feature>
<feature type="compositionally biased region" description="Low complexity" evidence="10">
    <location>
        <begin position="801"/>
        <end position="810"/>
    </location>
</feature>
<evidence type="ECO:0000256" key="8">
    <source>
        <dbReference type="ARBA" id="ARBA00023136"/>
    </source>
</evidence>